<evidence type="ECO:0008006" key="3">
    <source>
        <dbReference type="Google" id="ProtNLM"/>
    </source>
</evidence>
<dbReference type="InterPro" id="IPR036397">
    <property type="entry name" value="RNaseH_sf"/>
</dbReference>
<dbReference type="EMBL" id="CP093347">
    <property type="protein sequence ID" value="WOH02129.1"/>
    <property type="molecule type" value="Genomic_DNA"/>
</dbReference>
<dbReference type="GO" id="GO:0003676">
    <property type="term" value="F:nucleic acid binding"/>
    <property type="evidence" value="ECO:0007669"/>
    <property type="project" value="InterPro"/>
</dbReference>
<protein>
    <recommendedName>
        <fullName evidence="3">Transposase</fullName>
    </recommendedName>
</protein>
<accession>A0AAF0X7Z2</accession>
<dbReference type="AlphaFoldDB" id="A0AAF0X7Z2"/>
<keyword evidence="2" id="KW-1185">Reference proteome</keyword>
<reference evidence="1" key="2">
    <citation type="submission" date="2022-03" db="EMBL/GenBank/DDBJ databases">
        <title>Draft title - Genomic analysis of global carrot germplasm unveils the trajectory of domestication and the origin of high carotenoid orange carrot.</title>
        <authorList>
            <person name="Iorizzo M."/>
            <person name="Ellison S."/>
            <person name="Senalik D."/>
            <person name="Macko-Podgorni A."/>
            <person name="Grzebelus D."/>
            <person name="Bostan H."/>
            <person name="Rolling W."/>
            <person name="Curaba J."/>
            <person name="Simon P."/>
        </authorList>
    </citation>
    <scope>NUCLEOTIDE SEQUENCE</scope>
    <source>
        <tissue evidence="1">Leaf</tissue>
    </source>
</reference>
<gene>
    <name evidence="1" type="ORF">DCAR_0521517</name>
</gene>
<dbReference type="Gene3D" id="3.30.420.10">
    <property type="entry name" value="Ribonuclease H-like superfamily/Ribonuclease H"/>
    <property type="match status" value="1"/>
</dbReference>
<dbReference type="PANTHER" id="PTHR47169">
    <property type="entry name" value="OS01G0541250 PROTEIN"/>
    <property type="match status" value="1"/>
</dbReference>
<reference evidence="1" key="1">
    <citation type="journal article" date="2016" name="Nat. Genet.">
        <title>A high-quality carrot genome assembly provides new insights into carotenoid accumulation and asterid genome evolution.</title>
        <authorList>
            <person name="Iorizzo M."/>
            <person name="Ellison S."/>
            <person name="Senalik D."/>
            <person name="Zeng P."/>
            <person name="Satapoomin P."/>
            <person name="Huang J."/>
            <person name="Bowman M."/>
            <person name="Iovene M."/>
            <person name="Sanseverino W."/>
            <person name="Cavagnaro P."/>
            <person name="Yildiz M."/>
            <person name="Macko-Podgorni A."/>
            <person name="Moranska E."/>
            <person name="Grzebelus E."/>
            <person name="Grzebelus D."/>
            <person name="Ashrafi H."/>
            <person name="Zheng Z."/>
            <person name="Cheng S."/>
            <person name="Spooner D."/>
            <person name="Van Deynze A."/>
            <person name="Simon P."/>
        </authorList>
    </citation>
    <scope>NUCLEOTIDE SEQUENCE</scope>
    <source>
        <tissue evidence="1">Leaf</tissue>
    </source>
</reference>
<proteinExistence type="predicted"/>
<organism evidence="1 2">
    <name type="scientific">Daucus carota subsp. sativus</name>
    <name type="common">Carrot</name>
    <dbReference type="NCBI Taxonomy" id="79200"/>
    <lineage>
        <taxon>Eukaryota</taxon>
        <taxon>Viridiplantae</taxon>
        <taxon>Streptophyta</taxon>
        <taxon>Embryophyta</taxon>
        <taxon>Tracheophyta</taxon>
        <taxon>Spermatophyta</taxon>
        <taxon>Magnoliopsida</taxon>
        <taxon>eudicotyledons</taxon>
        <taxon>Gunneridae</taxon>
        <taxon>Pentapetalae</taxon>
        <taxon>asterids</taxon>
        <taxon>campanulids</taxon>
        <taxon>Apiales</taxon>
        <taxon>Apiaceae</taxon>
        <taxon>Apioideae</taxon>
        <taxon>Scandiceae</taxon>
        <taxon>Daucinae</taxon>
        <taxon>Daucus</taxon>
        <taxon>Daucus sect. Daucus</taxon>
    </lineage>
</organism>
<name>A0AAF0X7Z2_DAUCS</name>
<evidence type="ECO:0000313" key="2">
    <source>
        <dbReference type="Proteomes" id="UP000077755"/>
    </source>
</evidence>
<sequence>MKVSPSLIYSNFRYGNIKRHTNPLNPVLTDKNKKARVQFCLSMLEEDSLPHDPTFKSMENVIHIDEKWFNMTRKNEKYYLLPNEEDPYRTCKSKNFVTKVMLLAAIARPRFDVEGKEIFSGKIGIFPFITKLPAKRSSVNRAAGTMETKAMTSVKREIVRSVLINNVVPVILEKWPREDANSIIYIQQDNAKTHIDFNDKEFCEAVCQPANSPDLNVLDLDFLRAIDSLKYQEAPRTTEELVCAVEKAYQIFSSGLSNRIFLTLQSCMKAIMEVRGCNNYKIPHMKKFVLERYDQLPSQLKCDAKLYKDVMMDLIFEM</sequence>
<dbReference type="Proteomes" id="UP000077755">
    <property type="component" value="Chromosome 5"/>
</dbReference>
<dbReference type="PANTHER" id="PTHR47169:SF2">
    <property type="entry name" value="OS01G0541250 PROTEIN"/>
    <property type="match status" value="1"/>
</dbReference>
<evidence type="ECO:0000313" key="1">
    <source>
        <dbReference type="EMBL" id="WOH02129.1"/>
    </source>
</evidence>